<reference evidence="2" key="1">
    <citation type="submission" date="2021-05" db="EMBL/GenBank/DDBJ databases">
        <authorList>
            <person name="Alioto T."/>
            <person name="Alioto T."/>
            <person name="Gomez Garrido J."/>
        </authorList>
    </citation>
    <scope>NUCLEOTIDE SEQUENCE</scope>
</reference>
<accession>A0A8D9AHN1</accession>
<proteinExistence type="predicted"/>
<feature type="compositionally biased region" description="Low complexity" evidence="1">
    <location>
        <begin position="217"/>
        <end position="226"/>
    </location>
</feature>
<feature type="region of interest" description="Disordered" evidence="1">
    <location>
        <begin position="202"/>
        <end position="259"/>
    </location>
</feature>
<feature type="region of interest" description="Disordered" evidence="1">
    <location>
        <begin position="477"/>
        <end position="513"/>
    </location>
</feature>
<feature type="compositionally biased region" description="Low complexity" evidence="1">
    <location>
        <begin position="239"/>
        <end position="255"/>
    </location>
</feature>
<feature type="compositionally biased region" description="Polar residues" evidence="1">
    <location>
        <begin position="202"/>
        <end position="216"/>
    </location>
</feature>
<evidence type="ECO:0000313" key="2">
    <source>
        <dbReference type="EMBL" id="CAG6765235.1"/>
    </source>
</evidence>
<feature type="compositionally biased region" description="Polar residues" evidence="1">
    <location>
        <begin position="477"/>
        <end position="487"/>
    </location>
</feature>
<dbReference type="AlphaFoldDB" id="A0A8D9AHN1"/>
<sequence length="567" mass="65911">MTLSRNQVLHLKRNMDVEYLKHFNLDVQTSAYEIYHELHSLKELNQIELPETLLSKISEVLNTFNEEIQKNNDLKTKSQNLTELLQKEVQQKTFFEGKFNQERDNNAVISNQADTDEKKFKDQETQYKTEIIRLKQTGLKWKVENDDMKTEKERLVAENENLKKKIKKLEENMNRKEDPDETTNKPSEKKKTVMTLHEEILNPNTTTHNTSVKLNNDSSSDDISIIPTPAQLRTPAPPNTSTLNQTAQNNTNTFNPSIHDNLSSNLKNRLFVLGDSHCRYLEADLKKYANPECRINCVAMPGRKLHQIVSALKPDKLTPDTNICIIAGTNDVFQSTYDSMIKSYDLLFNKCKNFKVFVVLIPPRYDVRRISSHIVNLNCKIKHYLTKYPNFTCVDPNNFLNIYSYSDDCVHLNRKGISMLCKSIIGKIYNKIHYNVDNRTRDSGTHTSTMHYNRVVPQHTYQYTAYTRNQIRRKHTQQPQHTFSRQNVAKHHTLEADAPLPPALMRTPIPPPLSMYPPLRHHSIIQNQSQQTPIQPHHTYSAHRKPPPTYRDTLIQRNFPCPLTTLV</sequence>
<feature type="region of interest" description="Disordered" evidence="1">
    <location>
        <begin position="168"/>
        <end position="190"/>
    </location>
</feature>
<feature type="region of interest" description="Disordered" evidence="1">
    <location>
        <begin position="527"/>
        <end position="551"/>
    </location>
</feature>
<dbReference type="Gene3D" id="3.40.50.1110">
    <property type="entry name" value="SGNH hydrolase"/>
    <property type="match status" value="1"/>
</dbReference>
<dbReference type="SUPFAM" id="SSF52266">
    <property type="entry name" value="SGNH hydrolase"/>
    <property type="match status" value="1"/>
</dbReference>
<protein>
    <submittedName>
        <fullName evidence="2">Uncharacterized protein</fullName>
    </submittedName>
</protein>
<dbReference type="InterPro" id="IPR036514">
    <property type="entry name" value="SGNH_hydro_sf"/>
</dbReference>
<name>A0A8D9AHN1_9HEMI</name>
<evidence type="ECO:0000256" key="1">
    <source>
        <dbReference type="SAM" id="MobiDB-lite"/>
    </source>
</evidence>
<dbReference type="EMBL" id="HBUF01567630">
    <property type="protein sequence ID" value="CAG6765235.1"/>
    <property type="molecule type" value="Transcribed_RNA"/>
</dbReference>
<organism evidence="2">
    <name type="scientific">Cacopsylla melanoneura</name>
    <dbReference type="NCBI Taxonomy" id="428564"/>
    <lineage>
        <taxon>Eukaryota</taxon>
        <taxon>Metazoa</taxon>
        <taxon>Ecdysozoa</taxon>
        <taxon>Arthropoda</taxon>
        <taxon>Hexapoda</taxon>
        <taxon>Insecta</taxon>
        <taxon>Pterygota</taxon>
        <taxon>Neoptera</taxon>
        <taxon>Paraneoptera</taxon>
        <taxon>Hemiptera</taxon>
        <taxon>Sternorrhyncha</taxon>
        <taxon>Psylloidea</taxon>
        <taxon>Psyllidae</taxon>
        <taxon>Psyllinae</taxon>
        <taxon>Cacopsylla</taxon>
    </lineage>
</organism>